<dbReference type="PANTHER" id="PTHR32060">
    <property type="entry name" value="TAIL-SPECIFIC PROTEASE"/>
    <property type="match status" value="1"/>
</dbReference>
<dbReference type="SMART" id="SM00245">
    <property type="entry name" value="TSPc"/>
    <property type="match status" value="1"/>
</dbReference>
<keyword evidence="4" id="KW-1185">Reference proteome</keyword>
<evidence type="ECO:0000256" key="1">
    <source>
        <dbReference type="SAM" id="MobiDB-lite"/>
    </source>
</evidence>
<dbReference type="PANTHER" id="PTHR32060:SF22">
    <property type="entry name" value="CARBOXYL-TERMINAL-PROCESSING PEPTIDASE 3, CHLOROPLASTIC"/>
    <property type="match status" value="1"/>
</dbReference>
<protein>
    <submittedName>
        <fullName evidence="3">Peptidase S41</fullName>
    </submittedName>
</protein>
<accession>A0ABQ2NKT4</accession>
<dbReference type="Pfam" id="PF03572">
    <property type="entry name" value="Peptidase_S41"/>
    <property type="match status" value="1"/>
</dbReference>
<dbReference type="Proteomes" id="UP000620064">
    <property type="component" value="Unassembled WGS sequence"/>
</dbReference>
<organism evidence="3 4">
    <name type="scientific">Cloacibacterium rupense</name>
    <dbReference type="NCBI Taxonomy" id="517423"/>
    <lineage>
        <taxon>Bacteria</taxon>
        <taxon>Pseudomonadati</taxon>
        <taxon>Bacteroidota</taxon>
        <taxon>Flavobacteriia</taxon>
        <taxon>Flavobacteriales</taxon>
        <taxon>Weeksellaceae</taxon>
    </lineage>
</organism>
<dbReference type="SUPFAM" id="SSF52096">
    <property type="entry name" value="ClpP/crotonase"/>
    <property type="match status" value="1"/>
</dbReference>
<feature type="region of interest" description="Disordered" evidence="1">
    <location>
        <begin position="229"/>
        <end position="248"/>
    </location>
</feature>
<feature type="domain" description="Tail specific protease" evidence="2">
    <location>
        <begin position="235"/>
        <end position="486"/>
    </location>
</feature>
<dbReference type="EMBL" id="BMLV01000006">
    <property type="protein sequence ID" value="GGP05867.1"/>
    <property type="molecule type" value="Genomic_DNA"/>
</dbReference>
<sequence>MMKDTMKKTLFLIISLILWSCVSVEQHNKKLETPITPQQLKKDVDFAYEKLQKLHPKLYWYVSKEKLDYKFDSLKKTINQPLKPSEFFLKLAPVIADVKEGHLRLVPLEKKLTKKETKRLKNQKGTLGRLNYVIEDHRLYIKDNAEKIGNLKVGTEILKINDIPVTQILEKYRPLVTSDGYNTTYHKYSLARRFNTFFSLEYGILDSVKVEAQHKDSLKTIVLKRETKTKTEKKKEKQDQKLTEEKKTKGYNPVTKSYNRDLQFLDKDSSIAYMKIKTFSGTYSKKFYKNSFALLKKAGTETLIIDIRDNLGGSLVEINNLYSYFAKEKFKFIKDIEVSSRTSILTTDYLKNFPTVTKPLGVISYPIYMLVSVIGTKKKDGKYYLMDLFPSKKPKADAFYGKTYVLINGSSFSASSIISAKFKADGLATLVGEETGGANDGTVAGIYSTQKLPNSKMKLPIGLFLIQPNIEMTNTMKGVTPNVEIIPTLDEILRKKDVQLDWVLKDISTKK</sequence>
<dbReference type="InterPro" id="IPR005151">
    <property type="entry name" value="Tail-specific_protease"/>
</dbReference>
<proteinExistence type="predicted"/>
<dbReference type="InterPro" id="IPR029045">
    <property type="entry name" value="ClpP/crotonase-like_dom_sf"/>
</dbReference>
<comment type="caution">
    <text evidence="3">The sequence shown here is derived from an EMBL/GenBank/DDBJ whole genome shotgun (WGS) entry which is preliminary data.</text>
</comment>
<evidence type="ECO:0000259" key="2">
    <source>
        <dbReference type="SMART" id="SM00245"/>
    </source>
</evidence>
<evidence type="ECO:0000313" key="3">
    <source>
        <dbReference type="EMBL" id="GGP05867.1"/>
    </source>
</evidence>
<name>A0ABQ2NKT4_9FLAO</name>
<gene>
    <name evidence="3" type="ORF">GCM10010992_23640</name>
</gene>
<evidence type="ECO:0000313" key="4">
    <source>
        <dbReference type="Proteomes" id="UP000620064"/>
    </source>
</evidence>
<reference evidence="4" key="1">
    <citation type="journal article" date="2019" name="Int. J. Syst. Evol. Microbiol.">
        <title>The Global Catalogue of Microorganisms (GCM) 10K type strain sequencing project: providing services to taxonomists for standard genome sequencing and annotation.</title>
        <authorList>
            <consortium name="The Broad Institute Genomics Platform"/>
            <consortium name="The Broad Institute Genome Sequencing Center for Infectious Disease"/>
            <person name="Wu L."/>
            <person name="Ma J."/>
        </authorList>
    </citation>
    <scope>NUCLEOTIDE SEQUENCE [LARGE SCALE GENOMIC DNA]</scope>
    <source>
        <strain evidence="4">CGMCC 1.7656</strain>
    </source>
</reference>
<dbReference type="Gene3D" id="3.90.226.10">
    <property type="entry name" value="2-enoyl-CoA Hydratase, Chain A, domain 1"/>
    <property type="match status" value="1"/>
</dbReference>